<evidence type="ECO:0000256" key="1">
    <source>
        <dbReference type="ARBA" id="ARBA00004123"/>
    </source>
</evidence>
<protein>
    <submittedName>
        <fullName evidence="5">Fungal-specific transcription factor domain-containing protein</fullName>
    </submittedName>
</protein>
<dbReference type="PANTHER" id="PTHR37534">
    <property type="entry name" value="TRANSCRIPTIONAL ACTIVATOR PROTEIN UGA3"/>
    <property type="match status" value="1"/>
</dbReference>
<dbReference type="PANTHER" id="PTHR37534:SF15">
    <property type="entry name" value="ZN(II)2CYS6 TRANSCRIPTION FACTOR (EUROFUNG)"/>
    <property type="match status" value="1"/>
</dbReference>
<gene>
    <name evidence="5" type="ORF">B0T11DRAFT_291501</name>
</gene>
<dbReference type="Gene3D" id="4.10.240.10">
    <property type="entry name" value="Zn(2)-C6 fungal-type DNA-binding domain"/>
    <property type="match status" value="1"/>
</dbReference>
<proteinExistence type="predicted"/>
<dbReference type="Pfam" id="PF11951">
    <property type="entry name" value="Fungal_trans_2"/>
    <property type="match status" value="1"/>
</dbReference>
<dbReference type="GO" id="GO:0045944">
    <property type="term" value="P:positive regulation of transcription by RNA polymerase II"/>
    <property type="evidence" value="ECO:0007669"/>
    <property type="project" value="TreeGrafter"/>
</dbReference>
<dbReference type="SUPFAM" id="SSF57701">
    <property type="entry name" value="Zn2/Cys6 DNA-binding domain"/>
    <property type="match status" value="1"/>
</dbReference>
<dbReference type="InterPro" id="IPR021858">
    <property type="entry name" value="Fun_TF"/>
</dbReference>
<dbReference type="PROSITE" id="PS50048">
    <property type="entry name" value="ZN2_CY6_FUNGAL_2"/>
    <property type="match status" value="1"/>
</dbReference>
<dbReference type="GO" id="GO:0005634">
    <property type="term" value="C:nucleus"/>
    <property type="evidence" value="ECO:0007669"/>
    <property type="project" value="UniProtKB-SubCell"/>
</dbReference>
<comment type="caution">
    <text evidence="5">The sequence shown here is derived from an EMBL/GenBank/DDBJ whole genome shotgun (WGS) entry which is preliminary data.</text>
</comment>
<comment type="subcellular location">
    <subcellularLocation>
        <location evidence="1">Nucleus</location>
    </subcellularLocation>
</comment>
<evidence type="ECO:0000256" key="3">
    <source>
        <dbReference type="SAM" id="MobiDB-lite"/>
    </source>
</evidence>
<reference evidence="5" key="1">
    <citation type="journal article" date="2021" name="Nat. Commun.">
        <title>Genetic determinants of endophytism in the Arabidopsis root mycobiome.</title>
        <authorList>
            <person name="Mesny F."/>
            <person name="Miyauchi S."/>
            <person name="Thiergart T."/>
            <person name="Pickel B."/>
            <person name="Atanasova L."/>
            <person name="Karlsson M."/>
            <person name="Huettel B."/>
            <person name="Barry K.W."/>
            <person name="Haridas S."/>
            <person name="Chen C."/>
            <person name="Bauer D."/>
            <person name="Andreopoulos W."/>
            <person name="Pangilinan J."/>
            <person name="LaButti K."/>
            <person name="Riley R."/>
            <person name="Lipzen A."/>
            <person name="Clum A."/>
            <person name="Drula E."/>
            <person name="Henrissat B."/>
            <person name="Kohler A."/>
            <person name="Grigoriev I.V."/>
            <person name="Martin F.M."/>
            <person name="Hacquard S."/>
        </authorList>
    </citation>
    <scope>NUCLEOTIDE SEQUENCE</scope>
    <source>
        <strain evidence="5">MPI-CAGE-AT-0016</strain>
    </source>
</reference>
<feature type="domain" description="Zn(2)-C6 fungal-type" evidence="4">
    <location>
        <begin position="20"/>
        <end position="50"/>
    </location>
</feature>
<dbReference type="OrthoDB" id="25818at2759"/>
<feature type="compositionally biased region" description="Basic and acidic residues" evidence="3">
    <location>
        <begin position="69"/>
        <end position="79"/>
    </location>
</feature>
<dbReference type="Pfam" id="PF00172">
    <property type="entry name" value="Zn_clus"/>
    <property type="match status" value="1"/>
</dbReference>
<keyword evidence="2" id="KW-0539">Nucleus</keyword>
<evidence type="ECO:0000313" key="6">
    <source>
        <dbReference type="Proteomes" id="UP000813385"/>
    </source>
</evidence>
<dbReference type="CDD" id="cd12148">
    <property type="entry name" value="fungal_TF_MHR"/>
    <property type="match status" value="1"/>
</dbReference>
<dbReference type="GO" id="GO:0000981">
    <property type="term" value="F:DNA-binding transcription factor activity, RNA polymerase II-specific"/>
    <property type="evidence" value="ECO:0007669"/>
    <property type="project" value="InterPro"/>
</dbReference>
<dbReference type="AlphaFoldDB" id="A0A8K0T7G2"/>
<evidence type="ECO:0000256" key="2">
    <source>
        <dbReference type="ARBA" id="ARBA00023242"/>
    </source>
</evidence>
<feature type="region of interest" description="Disordered" evidence="3">
    <location>
        <begin position="40"/>
        <end position="80"/>
    </location>
</feature>
<dbReference type="CDD" id="cd00067">
    <property type="entry name" value="GAL4"/>
    <property type="match status" value="1"/>
</dbReference>
<dbReference type="EMBL" id="JAGPXD010000007">
    <property type="protein sequence ID" value="KAH7347563.1"/>
    <property type="molecule type" value="Genomic_DNA"/>
</dbReference>
<organism evidence="5 6">
    <name type="scientific">Plectosphaerella cucumerina</name>
    <dbReference type="NCBI Taxonomy" id="40658"/>
    <lineage>
        <taxon>Eukaryota</taxon>
        <taxon>Fungi</taxon>
        <taxon>Dikarya</taxon>
        <taxon>Ascomycota</taxon>
        <taxon>Pezizomycotina</taxon>
        <taxon>Sordariomycetes</taxon>
        <taxon>Hypocreomycetidae</taxon>
        <taxon>Glomerellales</taxon>
        <taxon>Plectosphaerellaceae</taxon>
        <taxon>Plectosphaerella</taxon>
    </lineage>
</organism>
<dbReference type="GO" id="GO:0000976">
    <property type="term" value="F:transcription cis-regulatory region binding"/>
    <property type="evidence" value="ECO:0007669"/>
    <property type="project" value="TreeGrafter"/>
</dbReference>
<keyword evidence="6" id="KW-1185">Reference proteome</keyword>
<evidence type="ECO:0000259" key="4">
    <source>
        <dbReference type="PROSITE" id="PS50048"/>
    </source>
</evidence>
<sequence length="645" mass="71419">MLIYTKVAAPKAPKRRSRAGCAHCKEKKKKCDEIRPRCSRCSERDQDCSYEPVKPRQRKKRESLVGQAHHIEGPRERRPTLLSEVAYAGSGSSDDDDIKAASATLFEYYETHGGEAVEDDLTGLTSPLTASWNPAHTSLDALPSPFDFSADPSHHEEADEEVVRSDYTPQMAITRTHRHYPDLAMISPAPLASPQLEFLMPVFSEFSDCANRRALVDHFANVLSHLIVLRETDSGNPFQQLVLPLCYSSTTVQNAIYALSSAHLEHRSSGRNEEKSVYFHNQAIQGLARLIEMGPKADREELLAAIMLLVYFEVLVQRGRSNIVDGHLKGAMTIMSQSDQKSTPTSAFLERAFRFYDVIAALSFGKAPIATAPAAGSGQSVSPNDPLDVSATNNVDTLLGLSTTLWPILHRLSNLLSLKTELESALATPHLNVAKLAVLRTEFETTSDAIEGALENWHPSLPHGLTLADLNVSEGAETLGDDLPHERPERAHLQSILHNALAYRHSAFVHLYRTIHGHPRQHHLVQRHAHASLTHCMATVLHGGPLAALLWPLFVAACEAVTLEDRELARQAFLAVDKRQGMTNIERGWIIVQEVWRRSDFMDVEGRLADPPGIPRFPMMPTGMVSGDAVWRRVSEDMGVTIVFG</sequence>
<dbReference type="GO" id="GO:0008270">
    <property type="term" value="F:zinc ion binding"/>
    <property type="evidence" value="ECO:0007669"/>
    <property type="project" value="InterPro"/>
</dbReference>
<dbReference type="PROSITE" id="PS00463">
    <property type="entry name" value="ZN2_CY6_FUNGAL_1"/>
    <property type="match status" value="1"/>
</dbReference>
<name>A0A8K0T7G2_9PEZI</name>
<dbReference type="SMART" id="SM00066">
    <property type="entry name" value="GAL4"/>
    <property type="match status" value="1"/>
</dbReference>
<dbReference type="InterPro" id="IPR036864">
    <property type="entry name" value="Zn2-C6_fun-type_DNA-bd_sf"/>
</dbReference>
<dbReference type="InterPro" id="IPR001138">
    <property type="entry name" value="Zn2Cys6_DnaBD"/>
</dbReference>
<accession>A0A8K0T7G2</accession>
<evidence type="ECO:0000313" key="5">
    <source>
        <dbReference type="EMBL" id="KAH7347563.1"/>
    </source>
</evidence>
<dbReference type="Proteomes" id="UP000813385">
    <property type="component" value="Unassembled WGS sequence"/>
</dbReference>